<protein>
    <submittedName>
        <fullName evidence="1">Uncharacterized protein</fullName>
    </submittedName>
</protein>
<evidence type="ECO:0000313" key="1">
    <source>
        <dbReference type="EMBL" id="EAU41376.1"/>
    </source>
</evidence>
<dbReference type="Proteomes" id="UP000004310">
    <property type="component" value="Unassembled WGS sequence"/>
</dbReference>
<keyword evidence="2" id="KW-1185">Reference proteome</keyword>
<dbReference type="EMBL" id="AATP01000003">
    <property type="protein sequence ID" value="EAU41376.1"/>
    <property type="molecule type" value="Genomic_DNA"/>
</dbReference>
<reference evidence="1 2" key="1">
    <citation type="journal article" date="2010" name="J. Bacteriol.">
        <title>Genome sequence of Fulvimarina pelagi HTCC2506T, a Mn(II)-oxidizing alphaproteobacterium possessing an aerobic anoxygenic photosynthetic gene cluster and Xanthorhodopsin.</title>
        <authorList>
            <person name="Kang I."/>
            <person name="Oh H.M."/>
            <person name="Lim S.I."/>
            <person name="Ferriera S."/>
            <person name="Giovannoni S.J."/>
            <person name="Cho J.C."/>
        </authorList>
    </citation>
    <scope>NUCLEOTIDE SEQUENCE [LARGE SCALE GENOMIC DNA]</scope>
    <source>
        <strain evidence="1 2">HTCC2506</strain>
    </source>
</reference>
<organism evidence="1 2">
    <name type="scientific">Fulvimarina pelagi HTCC2506</name>
    <dbReference type="NCBI Taxonomy" id="314231"/>
    <lineage>
        <taxon>Bacteria</taxon>
        <taxon>Pseudomonadati</taxon>
        <taxon>Pseudomonadota</taxon>
        <taxon>Alphaproteobacteria</taxon>
        <taxon>Hyphomicrobiales</taxon>
        <taxon>Aurantimonadaceae</taxon>
        <taxon>Fulvimarina</taxon>
    </lineage>
</organism>
<dbReference type="HOGENOM" id="CLU_2665784_0_0_5"/>
<comment type="caution">
    <text evidence="1">The sequence shown here is derived from an EMBL/GenBank/DDBJ whole genome shotgun (WGS) entry which is preliminary data.</text>
</comment>
<accession>Q0G222</accession>
<sequence length="75" mass="8194">MAAGLDELLESLTGNPIGFRQRNTEITKTEPLGIAGKKALQPLADIFTGRKTVHLYGHNANPDFLKTCLVDLKMV</sequence>
<dbReference type="AlphaFoldDB" id="Q0G222"/>
<name>Q0G222_9HYPH</name>
<gene>
    <name evidence="1" type="ORF">FP2506_01375</name>
</gene>
<proteinExistence type="predicted"/>
<evidence type="ECO:0000313" key="2">
    <source>
        <dbReference type="Proteomes" id="UP000004310"/>
    </source>
</evidence>